<feature type="transmembrane region" description="Helical" evidence="1">
    <location>
        <begin position="248"/>
        <end position="265"/>
    </location>
</feature>
<dbReference type="InterPro" id="IPR049458">
    <property type="entry name" value="EpsG-like"/>
</dbReference>
<gene>
    <name evidence="2" type="ORF">M5J11_09665</name>
</gene>
<sequence>MNLSFVLGFILTFGFRFEVGVDWFNYIEVYKRHISSKSFFDTTEIGYKLINFIAYYINKGIVVSILISTILFITFTLYGISRLNLNPYYFFVLIAPYHFVMSGMNFTRQSIALSIIIMAFGFLLQKNKMQFLILVFLSGLFHTSAWCFFPLVFIKSKFRYVFITILIVVPLLIFQMLTNYNQYISSNIDSAGLFLRLIYLLPCAFFAFINYSKFKYDLVTKRLTLLVILSVPLILVISLLSTTIADRFAYYFIVVDTLIIYYQFNQIGGWDKRYLNRYGPITLFITSITAMITWHMYSPYIESYIFDSYLLHWYWY</sequence>
<dbReference type="Proteomes" id="UP001057142">
    <property type="component" value="Chromosome"/>
</dbReference>
<keyword evidence="1" id="KW-0472">Membrane</keyword>
<keyword evidence="3" id="KW-1185">Reference proteome</keyword>
<accession>A0ABY4ULR8</accession>
<evidence type="ECO:0000313" key="3">
    <source>
        <dbReference type="Proteomes" id="UP001057142"/>
    </source>
</evidence>
<dbReference type="Pfam" id="PF14897">
    <property type="entry name" value="EpsG"/>
    <property type="match status" value="1"/>
</dbReference>
<feature type="transmembrane region" description="Helical" evidence="1">
    <location>
        <begin position="160"/>
        <end position="181"/>
    </location>
</feature>
<feature type="transmembrane region" description="Helical" evidence="1">
    <location>
        <begin position="277"/>
        <end position="297"/>
    </location>
</feature>
<reference evidence="2" key="1">
    <citation type="journal article" date="2022" name="Front. Microbiol.">
        <title>Identification of a novel aminoglycoside O-nucleotidyltransferase AadA33 in Providencia vermicola.</title>
        <authorList>
            <person name="Feng C."/>
            <person name="Gao M."/>
            <person name="Jiang W."/>
            <person name="Shi W."/>
            <person name="Li A."/>
            <person name="Liu S."/>
            <person name="Zhang L."/>
            <person name="Zhang X."/>
            <person name="Li Q."/>
            <person name="Lin H."/>
            <person name="Lu J."/>
            <person name="Li K."/>
            <person name="Zhang H."/>
            <person name="Hu Y."/>
            <person name="Bao Q."/>
            <person name="Lin X."/>
        </authorList>
    </citation>
    <scope>NUCLEOTIDE SEQUENCE</scope>
    <source>
        <strain evidence="2">P13</strain>
    </source>
</reference>
<feature type="transmembrane region" description="Helical" evidence="1">
    <location>
        <begin position="53"/>
        <end position="78"/>
    </location>
</feature>
<protein>
    <submittedName>
        <fullName evidence="2">EpsG family protein</fullName>
    </submittedName>
</protein>
<feature type="transmembrane region" description="Helical" evidence="1">
    <location>
        <begin position="131"/>
        <end position="154"/>
    </location>
</feature>
<dbReference type="EMBL" id="CP097327">
    <property type="protein sequence ID" value="USB38715.1"/>
    <property type="molecule type" value="Genomic_DNA"/>
</dbReference>
<keyword evidence="1" id="KW-0812">Transmembrane</keyword>
<evidence type="ECO:0000313" key="2">
    <source>
        <dbReference type="EMBL" id="USB38715.1"/>
    </source>
</evidence>
<feature type="transmembrane region" description="Helical" evidence="1">
    <location>
        <begin position="223"/>
        <end position="241"/>
    </location>
</feature>
<proteinExistence type="predicted"/>
<dbReference type="RefSeq" id="WP_210799439.1">
    <property type="nucleotide sequence ID" value="NZ_CAXOSD010000020.1"/>
</dbReference>
<organism evidence="2 3">
    <name type="scientific">Providencia vermicola</name>
    <dbReference type="NCBI Taxonomy" id="333965"/>
    <lineage>
        <taxon>Bacteria</taxon>
        <taxon>Pseudomonadati</taxon>
        <taxon>Pseudomonadota</taxon>
        <taxon>Gammaproteobacteria</taxon>
        <taxon>Enterobacterales</taxon>
        <taxon>Morganellaceae</taxon>
        <taxon>Providencia</taxon>
    </lineage>
</organism>
<name>A0ABY4ULR8_9GAMM</name>
<evidence type="ECO:0000256" key="1">
    <source>
        <dbReference type="SAM" id="Phobius"/>
    </source>
</evidence>
<feature type="transmembrane region" description="Helical" evidence="1">
    <location>
        <begin position="193"/>
        <end position="211"/>
    </location>
</feature>
<keyword evidence="1" id="KW-1133">Transmembrane helix</keyword>